<organism evidence="2 5">
    <name type="scientific">Leptospira adleri</name>
    <dbReference type="NCBI Taxonomy" id="2023186"/>
    <lineage>
        <taxon>Bacteria</taxon>
        <taxon>Pseudomonadati</taxon>
        <taxon>Spirochaetota</taxon>
        <taxon>Spirochaetia</taxon>
        <taxon>Leptospirales</taxon>
        <taxon>Leptospiraceae</taxon>
        <taxon>Leptospira</taxon>
    </lineage>
</organism>
<dbReference type="EMBL" id="NPDU01000010">
    <property type="protein sequence ID" value="PJZ62974.1"/>
    <property type="molecule type" value="Genomic_DNA"/>
</dbReference>
<proteinExistence type="predicted"/>
<dbReference type="Proteomes" id="UP000232188">
    <property type="component" value="Unassembled WGS sequence"/>
</dbReference>
<evidence type="ECO:0000256" key="1">
    <source>
        <dbReference type="SAM" id="Phobius"/>
    </source>
</evidence>
<evidence type="ECO:0000313" key="3">
    <source>
        <dbReference type="EMBL" id="PJZ62974.1"/>
    </source>
</evidence>
<protein>
    <submittedName>
        <fullName evidence="2">Uncharacterized protein</fullName>
    </submittedName>
</protein>
<keyword evidence="4" id="KW-1185">Reference proteome</keyword>
<evidence type="ECO:0000313" key="5">
    <source>
        <dbReference type="Proteomes" id="UP000232188"/>
    </source>
</evidence>
<feature type="transmembrane region" description="Helical" evidence="1">
    <location>
        <begin position="115"/>
        <end position="133"/>
    </location>
</feature>
<keyword evidence="1" id="KW-0812">Transmembrane</keyword>
<dbReference type="RefSeq" id="WP_100786928.1">
    <property type="nucleotide sequence ID" value="NZ_NPDU01000010.1"/>
</dbReference>
<dbReference type="AlphaFoldDB" id="A0A2M9YKR0"/>
<evidence type="ECO:0000313" key="4">
    <source>
        <dbReference type="Proteomes" id="UP000232149"/>
    </source>
</evidence>
<evidence type="ECO:0000313" key="2">
    <source>
        <dbReference type="EMBL" id="PJZ52112.1"/>
    </source>
</evidence>
<reference evidence="4 5" key="1">
    <citation type="submission" date="2017-07" db="EMBL/GenBank/DDBJ databases">
        <title>Leptospira spp. isolated from tropical soils.</title>
        <authorList>
            <person name="Thibeaux R."/>
            <person name="Iraola G."/>
            <person name="Ferres I."/>
            <person name="Bierque E."/>
            <person name="Girault D."/>
            <person name="Soupe-Gilbert M.-E."/>
            <person name="Picardeau M."/>
            <person name="Goarant C."/>
        </authorList>
    </citation>
    <scope>NUCLEOTIDE SEQUENCE [LARGE SCALE GENOMIC DNA]</scope>
    <source>
        <strain evidence="2 5">FH2-B-C1</strain>
        <strain evidence="3 4">FH2-B-D1</strain>
    </source>
</reference>
<feature type="transmembrane region" description="Helical" evidence="1">
    <location>
        <begin position="56"/>
        <end position="78"/>
    </location>
</feature>
<gene>
    <name evidence="3" type="ORF">CH376_05680</name>
    <name evidence="2" type="ORF">CH380_16900</name>
</gene>
<accession>A0A2M9YKR0</accession>
<comment type="caution">
    <text evidence="2">The sequence shown here is derived from an EMBL/GenBank/DDBJ whole genome shotgun (WGS) entry which is preliminary data.</text>
</comment>
<dbReference type="Proteomes" id="UP000232149">
    <property type="component" value="Unassembled WGS sequence"/>
</dbReference>
<feature type="transmembrane region" description="Helical" evidence="1">
    <location>
        <begin position="12"/>
        <end position="36"/>
    </location>
</feature>
<keyword evidence="1" id="KW-1133">Transmembrane helix</keyword>
<name>A0A2M9YKR0_9LEPT</name>
<keyword evidence="1" id="KW-0472">Membrane</keyword>
<sequence>MTNTFGSDNSYFLNILKSIGSVLAGLSTIFAVSLGTDQILHVLNVYPPWGEPMFDHGLNALALSYRLAYGVLGSYITAFLAPKNPMRHTLVLGGIGLILSTIGAIGALQYNLGPIWYPVALIVSALPSAWLGAKIRERQGEIR</sequence>
<dbReference type="EMBL" id="NPDV01000016">
    <property type="protein sequence ID" value="PJZ52112.1"/>
    <property type="molecule type" value="Genomic_DNA"/>
</dbReference>
<feature type="transmembrane region" description="Helical" evidence="1">
    <location>
        <begin position="90"/>
        <end position="109"/>
    </location>
</feature>